<comment type="similarity">
    <text evidence="3">Belongs to the peptidase M50B family.</text>
</comment>
<dbReference type="PANTHER" id="PTHR42837:SF2">
    <property type="entry name" value="MEMBRANE METALLOPROTEASE ARASP2, CHLOROPLASTIC-RELATED"/>
    <property type="match status" value="1"/>
</dbReference>
<dbReference type="Proteomes" id="UP000177913">
    <property type="component" value="Unassembled WGS sequence"/>
</dbReference>
<organism evidence="13 14">
    <name type="scientific">Candidatus Roizmanbacteria bacterium RIFCSPHIGHO2_02_FULL_38_11</name>
    <dbReference type="NCBI Taxonomy" id="1802039"/>
    <lineage>
        <taxon>Bacteria</taxon>
        <taxon>Candidatus Roizmaniibacteriota</taxon>
    </lineage>
</organism>
<name>A0A1F7H072_9BACT</name>
<dbReference type="GO" id="GO:0006508">
    <property type="term" value="P:proteolysis"/>
    <property type="evidence" value="ECO:0007669"/>
    <property type="project" value="UniProtKB-KW"/>
</dbReference>
<proteinExistence type="inferred from homology"/>
<evidence type="ECO:0000256" key="1">
    <source>
        <dbReference type="ARBA" id="ARBA00001947"/>
    </source>
</evidence>
<evidence type="ECO:0000256" key="8">
    <source>
        <dbReference type="ARBA" id="ARBA00022989"/>
    </source>
</evidence>
<dbReference type="GO" id="GO:0004222">
    <property type="term" value="F:metalloendopeptidase activity"/>
    <property type="evidence" value="ECO:0007669"/>
    <property type="project" value="InterPro"/>
</dbReference>
<dbReference type="GO" id="GO:0016020">
    <property type="term" value="C:membrane"/>
    <property type="evidence" value="ECO:0007669"/>
    <property type="project" value="UniProtKB-SubCell"/>
</dbReference>
<reference evidence="13 14" key="1">
    <citation type="journal article" date="2016" name="Nat. Commun.">
        <title>Thousands of microbial genomes shed light on interconnected biogeochemical processes in an aquifer system.</title>
        <authorList>
            <person name="Anantharaman K."/>
            <person name="Brown C.T."/>
            <person name="Hug L.A."/>
            <person name="Sharon I."/>
            <person name="Castelle C.J."/>
            <person name="Probst A.J."/>
            <person name="Thomas B.C."/>
            <person name="Singh A."/>
            <person name="Wilkins M.J."/>
            <person name="Karaoz U."/>
            <person name="Brodie E.L."/>
            <person name="Williams K.H."/>
            <person name="Hubbard S.S."/>
            <person name="Banfield J.F."/>
        </authorList>
    </citation>
    <scope>NUCLEOTIDE SEQUENCE [LARGE SCALE GENOMIC DNA]</scope>
</reference>
<dbReference type="AlphaFoldDB" id="A0A1F7H072"/>
<feature type="transmembrane region" description="Helical" evidence="11">
    <location>
        <begin position="369"/>
        <end position="388"/>
    </location>
</feature>
<evidence type="ECO:0000256" key="4">
    <source>
        <dbReference type="ARBA" id="ARBA00022670"/>
    </source>
</evidence>
<keyword evidence="8 11" id="KW-1133">Transmembrane helix</keyword>
<feature type="transmembrane region" description="Helical" evidence="11">
    <location>
        <begin position="102"/>
        <end position="121"/>
    </location>
</feature>
<evidence type="ECO:0000256" key="11">
    <source>
        <dbReference type="SAM" id="Phobius"/>
    </source>
</evidence>
<keyword evidence="6" id="KW-0378">Hydrolase</keyword>
<evidence type="ECO:0000259" key="12">
    <source>
        <dbReference type="Pfam" id="PF02163"/>
    </source>
</evidence>
<dbReference type="PANTHER" id="PTHR42837">
    <property type="entry name" value="REGULATOR OF SIGMA-E PROTEASE RSEP"/>
    <property type="match status" value="1"/>
</dbReference>
<evidence type="ECO:0000256" key="2">
    <source>
        <dbReference type="ARBA" id="ARBA00004141"/>
    </source>
</evidence>
<dbReference type="EMBL" id="MFZO01000031">
    <property type="protein sequence ID" value="OGK24641.1"/>
    <property type="molecule type" value="Genomic_DNA"/>
</dbReference>
<gene>
    <name evidence="13" type="ORF">A3C25_01540</name>
</gene>
<dbReference type="InterPro" id="IPR036034">
    <property type="entry name" value="PDZ_sf"/>
</dbReference>
<evidence type="ECO:0000256" key="9">
    <source>
        <dbReference type="ARBA" id="ARBA00023049"/>
    </source>
</evidence>
<evidence type="ECO:0000256" key="3">
    <source>
        <dbReference type="ARBA" id="ARBA00007931"/>
    </source>
</evidence>
<comment type="cofactor">
    <cofactor evidence="1">
        <name>Zn(2+)</name>
        <dbReference type="ChEBI" id="CHEBI:29105"/>
    </cofactor>
</comment>
<dbReference type="Gene3D" id="2.30.42.10">
    <property type="match status" value="1"/>
</dbReference>
<dbReference type="CDD" id="cd06163">
    <property type="entry name" value="S2P-M50_PDZ_RseP-like"/>
    <property type="match status" value="1"/>
</dbReference>
<comment type="caution">
    <text evidence="13">The sequence shown here is derived from an EMBL/GenBank/DDBJ whole genome shotgun (WGS) entry which is preliminary data.</text>
</comment>
<evidence type="ECO:0000256" key="10">
    <source>
        <dbReference type="ARBA" id="ARBA00023136"/>
    </source>
</evidence>
<comment type="subcellular location">
    <subcellularLocation>
        <location evidence="2">Membrane</location>
        <topology evidence="2">Multi-pass membrane protein</topology>
    </subcellularLocation>
</comment>
<evidence type="ECO:0000256" key="6">
    <source>
        <dbReference type="ARBA" id="ARBA00022801"/>
    </source>
</evidence>
<evidence type="ECO:0000313" key="14">
    <source>
        <dbReference type="Proteomes" id="UP000177913"/>
    </source>
</evidence>
<sequence>MSILIFILILGILVLVHEFGHFIAAKKKGVLVEEFGFGFPPRIFGKKFGETIYSINLIPFGGFVKLFGEEYHDLKKNENLKLPTSNLQHRAFAYKDPHIKTLIIVAGVMMNFLLAIFIYYFTLSTNNFKSEALPLIKDYNFRFGNQENRVVIGAVVLRSPASKTEIKTGDITTRVGIEDQANQINWFPIKKPEQFIDLVKQSKDKPIYLDLENIINDEKKIVRVIPRYDAKLKRAVIGINLVEAAIISYDTIPERLLMGFLQSYNVTAYNIEGIGFLFSQSAKQKSLEPVAEGSAGPIGIFRIIDETVQSSGKKLVLNLLNLLALLSLSLGFINILPFPALDGGRFALVLYEWVAKKRVNQNLERNLNLIGFAILLSLAALVTISDIIKIYR</sequence>
<dbReference type="InterPro" id="IPR008915">
    <property type="entry name" value="Peptidase_M50"/>
</dbReference>
<evidence type="ECO:0000256" key="7">
    <source>
        <dbReference type="ARBA" id="ARBA00022833"/>
    </source>
</evidence>
<protein>
    <recommendedName>
        <fullName evidence="12">Peptidase M50 domain-containing protein</fullName>
    </recommendedName>
</protein>
<keyword evidence="7" id="KW-0862">Zinc</keyword>
<evidence type="ECO:0000256" key="5">
    <source>
        <dbReference type="ARBA" id="ARBA00022692"/>
    </source>
</evidence>
<evidence type="ECO:0000313" key="13">
    <source>
        <dbReference type="EMBL" id="OGK24641.1"/>
    </source>
</evidence>
<accession>A0A1F7H072</accession>
<feature type="domain" description="Peptidase M50" evidence="12">
    <location>
        <begin position="6"/>
        <end position="378"/>
    </location>
</feature>
<keyword evidence="4" id="KW-0645">Protease</keyword>
<dbReference type="InterPro" id="IPR004387">
    <property type="entry name" value="Pept_M50_Zn"/>
</dbReference>
<feature type="transmembrane region" description="Helical" evidence="11">
    <location>
        <begin position="315"/>
        <end position="336"/>
    </location>
</feature>
<dbReference type="Pfam" id="PF02163">
    <property type="entry name" value="Peptidase_M50"/>
    <property type="match status" value="1"/>
</dbReference>
<keyword evidence="9" id="KW-0482">Metalloprotease</keyword>
<keyword evidence="10 11" id="KW-0472">Membrane</keyword>
<keyword evidence="5 11" id="KW-0812">Transmembrane</keyword>